<evidence type="ECO:0000256" key="6">
    <source>
        <dbReference type="ARBA" id="ARBA00023306"/>
    </source>
</evidence>
<dbReference type="RefSeq" id="WP_015493427.1">
    <property type="nucleotide sequence ID" value="NZ_KQ948353.1"/>
</dbReference>
<dbReference type="Proteomes" id="UP000053398">
    <property type="component" value="Unassembled WGS sequence"/>
</dbReference>
<evidence type="ECO:0000256" key="3">
    <source>
        <dbReference type="ARBA" id="ARBA00022618"/>
    </source>
</evidence>
<comment type="caution">
    <text evidence="7">The sequence shown here is derived from an EMBL/GenBank/DDBJ whole genome shotgun (WGS) entry which is preliminary data.</text>
</comment>
<dbReference type="EMBL" id="LMWP01000007">
    <property type="protein sequence ID" value="KUN31077.1"/>
    <property type="molecule type" value="Genomic_DNA"/>
</dbReference>
<dbReference type="GO" id="GO:0000917">
    <property type="term" value="P:division septum assembly"/>
    <property type="evidence" value="ECO:0007669"/>
    <property type="project" value="UniProtKB-KW"/>
</dbReference>
<evidence type="ECO:0000256" key="5">
    <source>
        <dbReference type="ARBA" id="ARBA00023210"/>
    </source>
</evidence>
<keyword evidence="3 7" id="KW-0132">Cell division</keyword>
<evidence type="ECO:0000313" key="7">
    <source>
        <dbReference type="EMBL" id="KUN31077.1"/>
    </source>
</evidence>
<evidence type="ECO:0000256" key="2">
    <source>
        <dbReference type="ARBA" id="ARBA00009323"/>
    </source>
</evidence>
<keyword evidence="8" id="KW-1185">Reference proteome</keyword>
<organism evidence="7 8">
    <name type="scientific">Streptomyces corchorusii</name>
    <name type="common">Streptomyces chibaensis</name>
    <dbReference type="NCBI Taxonomy" id="1903"/>
    <lineage>
        <taxon>Bacteria</taxon>
        <taxon>Bacillati</taxon>
        <taxon>Actinomycetota</taxon>
        <taxon>Actinomycetes</taxon>
        <taxon>Kitasatosporales</taxon>
        <taxon>Streptomycetaceae</taxon>
        <taxon>Streptomyces</taxon>
    </lineage>
</organism>
<protein>
    <submittedName>
        <fullName evidence="7">Sporulation and cell division protein SsgA</fullName>
    </submittedName>
</protein>
<keyword evidence="4" id="KW-0749">Sporulation</keyword>
<dbReference type="Gene3D" id="2.30.31.20">
    <property type="entry name" value="Sporulation-specific cell division protein SsgB"/>
    <property type="match status" value="1"/>
</dbReference>
<comment type="subcellular location">
    <subcellularLocation>
        <location evidence="1">Cell septum</location>
    </subcellularLocation>
</comment>
<dbReference type="AlphaFoldDB" id="A0A124HP46"/>
<keyword evidence="6" id="KW-0131">Cell cycle</keyword>
<evidence type="ECO:0000256" key="4">
    <source>
        <dbReference type="ARBA" id="ARBA00022969"/>
    </source>
</evidence>
<evidence type="ECO:0000256" key="1">
    <source>
        <dbReference type="ARBA" id="ARBA00004431"/>
    </source>
</evidence>
<accession>A0A124HP46</accession>
<sequence>MRHDPAGAADEDPIVCKTSVRVTVAGELPIPVPAELRYSAADPYAVCLSLGAPSALCVEWVFARSLLAQGLRRPSGSGDVVVYPRHQGRPGSIRVLLRTRAGSALLDLASASVTAFLHRTEVLVPPGTEHRHIDLDRVVEQLTAGSE</sequence>
<keyword evidence="5" id="KW-0717">Septation</keyword>
<comment type="similarity">
    <text evidence="2">Belongs to the SsgA family.</text>
</comment>
<evidence type="ECO:0000313" key="8">
    <source>
        <dbReference type="Proteomes" id="UP000053398"/>
    </source>
</evidence>
<dbReference type="GO" id="GO:0030428">
    <property type="term" value="C:cell septum"/>
    <property type="evidence" value="ECO:0007669"/>
    <property type="project" value="UniProtKB-SubCell"/>
</dbReference>
<dbReference type="InterPro" id="IPR006776">
    <property type="entry name" value="SsgB"/>
</dbReference>
<gene>
    <name evidence="7" type="ORF">AQJ11_08070</name>
</gene>
<reference evidence="7 8" key="1">
    <citation type="submission" date="2015-10" db="EMBL/GenBank/DDBJ databases">
        <title>Draft genome sequence of Streptomyces corchorusii DSM 40340, type strain for the species Streptomyces corchorusii.</title>
        <authorList>
            <person name="Ruckert C."/>
            <person name="Winkler A."/>
            <person name="Kalinowski J."/>
            <person name="Kampfer P."/>
            <person name="Glaeser S."/>
        </authorList>
    </citation>
    <scope>NUCLEOTIDE SEQUENCE [LARGE SCALE GENOMIC DNA]</scope>
    <source>
        <strain evidence="7 8">DSM 40340</strain>
    </source>
</reference>
<name>A0A124HP46_STRCK</name>
<proteinExistence type="inferred from homology"/>
<dbReference type="GO" id="GO:0030435">
    <property type="term" value="P:sporulation resulting in formation of a cellular spore"/>
    <property type="evidence" value="ECO:0007669"/>
    <property type="project" value="UniProtKB-KW"/>
</dbReference>
<dbReference type="Pfam" id="PF04686">
    <property type="entry name" value="SsgA"/>
    <property type="match status" value="1"/>
</dbReference>
<dbReference type="InterPro" id="IPR038658">
    <property type="entry name" value="SsgB_sf"/>
</dbReference>